<evidence type="ECO:0000313" key="4">
    <source>
        <dbReference type="EMBL" id="MFC6755216.1"/>
    </source>
</evidence>
<proteinExistence type="predicted"/>
<accession>A0ABD5SET4</accession>
<feature type="domain" description="Gamma-butyrobetaine hydroxylase-like N-terminal" evidence="3">
    <location>
        <begin position="3"/>
        <end position="47"/>
    </location>
</feature>
<dbReference type="PANTHER" id="PTHR35303:SF5">
    <property type="entry name" value="OS02G0197800 PROTEIN"/>
    <property type="match status" value="1"/>
</dbReference>
<evidence type="ECO:0000313" key="5">
    <source>
        <dbReference type="Proteomes" id="UP001596442"/>
    </source>
</evidence>
<dbReference type="RefSeq" id="WP_379784179.1">
    <property type="nucleotide sequence ID" value="NZ_JBHSWW010000622.1"/>
</dbReference>
<comment type="caution">
    <text evidence="4">The sequence shown here is derived from an EMBL/GenBank/DDBJ whole genome shotgun (WGS) entry which is preliminary data.</text>
</comment>
<dbReference type="Proteomes" id="UP001596442">
    <property type="component" value="Unassembled WGS sequence"/>
</dbReference>
<reference evidence="4 5" key="1">
    <citation type="journal article" date="2019" name="Int. J. Syst. Evol. Microbiol.">
        <title>The Global Catalogue of Microorganisms (GCM) 10K type strain sequencing project: providing services to taxonomists for standard genome sequencing and annotation.</title>
        <authorList>
            <consortium name="The Broad Institute Genomics Platform"/>
            <consortium name="The Broad Institute Genome Sequencing Center for Infectious Disease"/>
            <person name="Wu L."/>
            <person name="Ma J."/>
        </authorList>
    </citation>
    <scope>NUCLEOTIDE SEQUENCE [LARGE SCALE GENOMIC DNA]</scope>
    <source>
        <strain evidence="4 5">CGMCC 1.3239</strain>
    </source>
</reference>
<gene>
    <name evidence="4" type="ORF">ACFQEU_17345</name>
</gene>
<dbReference type="InterPro" id="IPR038492">
    <property type="entry name" value="GBBH-like_N_sf"/>
</dbReference>
<keyword evidence="1" id="KW-0479">Metal-binding</keyword>
<dbReference type="Pfam" id="PF06155">
    <property type="entry name" value="GBBH-like_N"/>
    <property type="match status" value="1"/>
</dbReference>
<organism evidence="4 5">
    <name type="scientific">Halorubrum tibetense</name>
    <dbReference type="NCBI Taxonomy" id="175631"/>
    <lineage>
        <taxon>Archaea</taxon>
        <taxon>Methanobacteriati</taxon>
        <taxon>Methanobacteriota</taxon>
        <taxon>Stenosarchaea group</taxon>
        <taxon>Halobacteria</taxon>
        <taxon>Halobacteriales</taxon>
        <taxon>Haloferacaceae</taxon>
        <taxon>Halorubrum</taxon>
    </lineage>
</organism>
<evidence type="ECO:0000256" key="1">
    <source>
        <dbReference type="ARBA" id="ARBA00022723"/>
    </source>
</evidence>
<evidence type="ECO:0000259" key="3">
    <source>
        <dbReference type="Pfam" id="PF06155"/>
    </source>
</evidence>
<protein>
    <submittedName>
        <fullName evidence="4">Gamma-butyrobetaine hydroxylase-like domain-containing protein</fullName>
    </submittedName>
</protein>
<dbReference type="PANTHER" id="PTHR35303">
    <property type="entry name" value="OS02G0197800 PROTEIN"/>
    <property type="match status" value="1"/>
</dbReference>
<dbReference type="InterPro" id="IPR010376">
    <property type="entry name" value="GBBH-like_N"/>
</dbReference>
<dbReference type="GO" id="GO:0046872">
    <property type="term" value="F:metal ion binding"/>
    <property type="evidence" value="ECO:0007669"/>
    <property type="project" value="UniProtKB-KW"/>
</dbReference>
<evidence type="ECO:0000256" key="2">
    <source>
        <dbReference type="ARBA" id="ARBA00023004"/>
    </source>
</evidence>
<name>A0ABD5SET4_9EURY</name>
<sequence length="83" mass="9400">GHGPGQATLQFGKRNVVLHNVEPVGSYALKLVFSDGHDSGLYTWPYLFELASQYPQRWQDYLDQLHSAQKTRDPDTSVVKIIN</sequence>
<keyword evidence="5" id="KW-1185">Reference proteome</keyword>
<keyword evidence="2" id="KW-0408">Iron</keyword>
<dbReference type="Gene3D" id="3.30.2020.30">
    <property type="match status" value="1"/>
</dbReference>
<feature type="non-terminal residue" evidence="4">
    <location>
        <position position="1"/>
    </location>
</feature>
<dbReference type="EMBL" id="JBHSWW010000622">
    <property type="protein sequence ID" value="MFC6755216.1"/>
    <property type="molecule type" value="Genomic_DNA"/>
</dbReference>
<dbReference type="AlphaFoldDB" id="A0ABD5SET4"/>